<dbReference type="InterPro" id="IPR016140">
    <property type="entry name" value="Bifunc_inhib/LTP/seed_store"/>
</dbReference>
<dbReference type="Proteomes" id="UP000825729">
    <property type="component" value="Unassembled WGS sequence"/>
</dbReference>
<dbReference type="EMBL" id="JAINDJ010000007">
    <property type="protein sequence ID" value="KAG9441597.1"/>
    <property type="molecule type" value="Genomic_DNA"/>
</dbReference>
<dbReference type="InterPro" id="IPR036312">
    <property type="entry name" value="Bifun_inhib/LTP/seed_sf"/>
</dbReference>
<dbReference type="GO" id="GO:0006869">
    <property type="term" value="P:lipid transport"/>
    <property type="evidence" value="ECO:0007669"/>
    <property type="project" value="InterPro"/>
</dbReference>
<organism evidence="3 4">
    <name type="scientific">Aristolochia fimbriata</name>
    <name type="common">White veined hardy Dutchman's pipe vine</name>
    <dbReference type="NCBI Taxonomy" id="158543"/>
    <lineage>
        <taxon>Eukaryota</taxon>
        <taxon>Viridiplantae</taxon>
        <taxon>Streptophyta</taxon>
        <taxon>Embryophyta</taxon>
        <taxon>Tracheophyta</taxon>
        <taxon>Spermatophyta</taxon>
        <taxon>Magnoliopsida</taxon>
        <taxon>Magnoliidae</taxon>
        <taxon>Piperales</taxon>
        <taxon>Aristolochiaceae</taxon>
        <taxon>Aristolochia</taxon>
    </lineage>
</organism>
<dbReference type="Gene3D" id="1.10.110.10">
    <property type="entry name" value="Plant lipid-transfer and hydrophobic proteins"/>
    <property type="match status" value="1"/>
</dbReference>
<dbReference type="PRINTS" id="PR00382">
    <property type="entry name" value="LIPIDTRNSFER"/>
</dbReference>
<protein>
    <recommendedName>
        <fullName evidence="2">Bifunctional inhibitor/plant lipid transfer protein/seed storage helical domain-containing protein</fullName>
    </recommendedName>
</protein>
<feature type="domain" description="Bifunctional inhibitor/plant lipid transfer protein/seed storage helical" evidence="2">
    <location>
        <begin position="69"/>
        <end position="146"/>
    </location>
</feature>
<feature type="region of interest" description="Disordered" evidence="1">
    <location>
        <begin position="16"/>
        <end position="35"/>
    </location>
</feature>
<dbReference type="GO" id="GO:0008289">
    <property type="term" value="F:lipid binding"/>
    <property type="evidence" value="ECO:0007669"/>
    <property type="project" value="InterPro"/>
</dbReference>
<evidence type="ECO:0000259" key="2">
    <source>
        <dbReference type="Pfam" id="PF00234"/>
    </source>
</evidence>
<dbReference type="AlphaFoldDB" id="A0AAV7E2H7"/>
<keyword evidence="4" id="KW-1185">Reference proteome</keyword>
<reference evidence="3 4" key="1">
    <citation type="submission" date="2021-07" db="EMBL/GenBank/DDBJ databases">
        <title>The Aristolochia fimbriata genome: insights into angiosperm evolution, floral development and chemical biosynthesis.</title>
        <authorList>
            <person name="Jiao Y."/>
        </authorList>
    </citation>
    <scope>NUCLEOTIDE SEQUENCE [LARGE SCALE GENOMIC DNA]</scope>
    <source>
        <strain evidence="3">IBCAS-2021</strain>
        <tissue evidence="3">Leaf</tissue>
    </source>
</reference>
<sequence length="158" mass="16786">MGMMIDEGIGVVNGRVPRPPSCIKRPAQRNSRTSSTSAMAPAIAAAAATLACFLLSASFLSHVEAAIDCAGMKHELASCVPYLTAKVIQAPKKCCSGMRKMNKVVDTEENRKAACECMREAAGKTPALRTDRVHGINPLCETKIPNDVIVNPSCKSIL</sequence>
<evidence type="ECO:0000313" key="4">
    <source>
        <dbReference type="Proteomes" id="UP000825729"/>
    </source>
</evidence>
<comment type="caution">
    <text evidence="3">The sequence shown here is derived from an EMBL/GenBank/DDBJ whole genome shotgun (WGS) entry which is preliminary data.</text>
</comment>
<dbReference type="Pfam" id="PF00234">
    <property type="entry name" value="Tryp_alpha_amyl"/>
    <property type="match status" value="1"/>
</dbReference>
<dbReference type="SUPFAM" id="SSF47699">
    <property type="entry name" value="Bifunctional inhibitor/lipid-transfer protein/seed storage 2S albumin"/>
    <property type="match status" value="1"/>
</dbReference>
<gene>
    <name evidence="3" type="ORF">H6P81_017451</name>
</gene>
<evidence type="ECO:0000256" key="1">
    <source>
        <dbReference type="SAM" id="MobiDB-lite"/>
    </source>
</evidence>
<proteinExistence type="predicted"/>
<evidence type="ECO:0000313" key="3">
    <source>
        <dbReference type="EMBL" id="KAG9441597.1"/>
    </source>
</evidence>
<dbReference type="InterPro" id="IPR000528">
    <property type="entry name" value="Plant_nsLTP"/>
</dbReference>
<name>A0AAV7E2H7_ARIFI</name>
<dbReference type="PANTHER" id="PTHR33076">
    <property type="entry name" value="NON-SPECIFIC LIPID-TRANSFER PROTEIN 2-RELATED"/>
    <property type="match status" value="1"/>
</dbReference>
<accession>A0AAV7E2H7</accession>